<sequence>MTKRMAAAIIFTLLISIFSQSIFLRINDRPAITMAQSRKGENIKDIVADFLPENMELSPFMMSKRAKSIIYKDLDGDKEKEILFTFKSVKEDNTGGLIILKKEKKEKEEWKEVLRDFGKGRLVCNIYYEDIDGDNKDELLLGSFIGASEGNDLKVYKFNEDDFEFELIGEEGYHKILIRDMPDSEGKCDGKSEIAIWQRATGDVYAIKVLRYGEERLVEARDVYPYYFSRVVDYYKSELKKDYNKNNALMWYYLVDAQLKSNKPKEALNTIHEVKKNRPDGYDKMKKMFYKLEKQAISSFKL</sequence>
<organism evidence="1 2">
    <name type="scientific">Clostridium bovifaecis</name>
    <dbReference type="NCBI Taxonomy" id="2184719"/>
    <lineage>
        <taxon>Bacteria</taxon>
        <taxon>Bacillati</taxon>
        <taxon>Bacillota</taxon>
        <taxon>Clostridia</taxon>
        <taxon>Eubacteriales</taxon>
        <taxon>Clostridiaceae</taxon>
        <taxon>Clostridium</taxon>
    </lineage>
</organism>
<gene>
    <name evidence="1" type="ORF">GOM49_00555</name>
</gene>
<dbReference type="EMBL" id="CP046522">
    <property type="protein sequence ID" value="QGU93810.1"/>
    <property type="molecule type" value="Genomic_DNA"/>
</dbReference>
<evidence type="ECO:0000313" key="2">
    <source>
        <dbReference type="Proteomes" id="UP000422764"/>
    </source>
</evidence>
<keyword evidence="2" id="KW-1185">Reference proteome</keyword>
<accession>A0A6I6EP33</accession>
<name>A0A6I6EP33_9CLOT</name>
<evidence type="ECO:0000313" key="1">
    <source>
        <dbReference type="EMBL" id="QGU93810.1"/>
    </source>
</evidence>
<protein>
    <submittedName>
        <fullName evidence="1">Uncharacterized protein</fullName>
    </submittedName>
</protein>
<dbReference type="Proteomes" id="UP000422764">
    <property type="component" value="Chromosome"/>
</dbReference>
<reference evidence="1 2" key="1">
    <citation type="submission" date="2019-12" db="EMBL/GenBank/DDBJ databases">
        <title>Genome sequenceing of Clostridium bovifaecis.</title>
        <authorList>
            <person name="Yao Y."/>
        </authorList>
    </citation>
    <scope>NUCLEOTIDE SEQUENCE [LARGE SCALE GENOMIC DNA]</scope>
    <source>
        <strain evidence="1 2">BXX</strain>
    </source>
</reference>
<dbReference type="AlphaFoldDB" id="A0A6I6EP33"/>
<proteinExistence type="predicted"/>